<proteinExistence type="predicted"/>
<gene>
    <name evidence="2" type="ORF">SCP_0802220</name>
</gene>
<keyword evidence="3" id="KW-1185">Reference proteome</keyword>
<feature type="region of interest" description="Disordered" evidence="1">
    <location>
        <begin position="1"/>
        <end position="99"/>
    </location>
</feature>
<evidence type="ECO:0000313" key="2">
    <source>
        <dbReference type="EMBL" id="GBE85700.1"/>
    </source>
</evidence>
<dbReference type="AlphaFoldDB" id="A0A401GU34"/>
<protein>
    <submittedName>
        <fullName evidence="2">Uncharacterized protein</fullName>
    </submittedName>
</protein>
<dbReference type="GeneID" id="38782617"/>
<comment type="caution">
    <text evidence="2">The sequence shown here is derived from an EMBL/GenBank/DDBJ whole genome shotgun (WGS) entry which is preliminary data.</text>
</comment>
<dbReference type="InParanoid" id="A0A401GU34"/>
<dbReference type="RefSeq" id="XP_027616613.1">
    <property type="nucleotide sequence ID" value="XM_027760812.1"/>
</dbReference>
<dbReference type="EMBL" id="BFAD01000008">
    <property type="protein sequence ID" value="GBE85700.1"/>
    <property type="molecule type" value="Genomic_DNA"/>
</dbReference>
<evidence type="ECO:0000313" key="3">
    <source>
        <dbReference type="Proteomes" id="UP000287166"/>
    </source>
</evidence>
<accession>A0A401GU34</accession>
<organism evidence="2 3">
    <name type="scientific">Sparassis crispa</name>
    <dbReference type="NCBI Taxonomy" id="139825"/>
    <lineage>
        <taxon>Eukaryota</taxon>
        <taxon>Fungi</taxon>
        <taxon>Dikarya</taxon>
        <taxon>Basidiomycota</taxon>
        <taxon>Agaricomycotina</taxon>
        <taxon>Agaricomycetes</taxon>
        <taxon>Polyporales</taxon>
        <taxon>Sparassidaceae</taxon>
        <taxon>Sparassis</taxon>
    </lineage>
</organism>
<reference evidence="2 3" key="1">
    <citation type="journal article" date="2018" name="Sci. Rep.">
        <title>Genome sequence of the cauliflower mushroom Sparassis crispa (Hanabiratake) and its association with beneficial usage.</title>
        <authorList>
            <person name="Kiyama R."/>
            <person name="Furutani Y."/>
            <person name="Kawaguchi K."/>
            <person name="Nakanishi T."/>
        </authorList>
    </citation>
    <scope>NUCLEOTIDE SEQUENCE [LARGE SCALE GENOMIC DNA]</scope>
</reference>
<evidence type="ECO:0000256" key="1">
    <source>
        <dbReference type="SAM" id="MobiDB-lite"/>
    </source>
</evidence>
<name>A0A401GU34_9APHY</name>
<sequence length="218" mass="23780">MWNMQGIEHRNKTNYRPPSATPREKRTVHFKSRSRRQSDGPVSNTPEHFLPPPDDPKPVGAISPTRAYTSGAATNRRRRTPQAPKDRQATDSCLPTEAGQRPPRICVLYLRRAAAASAWDNISPQVGYKASAHLHALSSPLLSASPKTLPTLVALTTLAPVDMQLNALTLILATLACTGVAAPADMPLALRVAADSRSARYRDTVAPFDLPWHSPQKI</sequence>
<dbReference type="Proteomes" id="UP000287166">
    <property type="component" value="Unassembled WGS sequence"/>
</dbReference>